<evidence type="ECO:0000256" key="7">
    <source>
        <dbReference type="RuleBase" id="RU363032"/>
    </source>
</evidence>
<evidence type="ECO:0000256" key="3">
    <source>
        <dbReference type="ARBA" id="ARBA00022475"/>
    </source>
</evidence>
<evidence type="ECO:0000313" key="9">
    <source>
        <dbReference type="EMBL" id="EEY33907.1"/>
    </source>
</evidence>
<keyword evidence="2 7" id="KW-0813">Transport</keyword>
<dbReference type="PANTHER" id="PTHR30193:SF37">
    <property type="entry name" value="INNER MEMBRANE ABC TRANSPORTER PERMEASE PROTEIN YCJO"/>
    <property type="match status" value="1"/>
</dbReference>
<dbReference type="CDD" id="cd06261">
    <property type="entry name" value="TM_PBP2"/>
    <property type="match status" value="1"/>
</dbReference>
<evidence type="ECO:0000256" key="4">
    <source>
        <dbReference type="ARBA" id="ARBA00022692"/>
    </source>
</evidence>
<comment type="similarity">
    <text evidence="7">Belongs to the binding-protein-dependent transport system permease family.</text>
</comment>
<evidence type="ECO:0000256" key="5">
    <source>
        <dbReference type="ARBA" id="ARBA00022989"/>
    </source>
</evidence>
<dbReference type="Gene3D" id="1.10.3720.10">
    <property type="entry name" value="MetI-like"/>
    <property type="match status" value="1"/>
</dbReference>
<comment type="caution">
    <text evidence="9">The sequence shown here is derived from an EMBL/GenBank/DDBJ whole genome shotgun (WGS) entry which is preliminary data.</text>
</comment>
<accession>D0GPR4</accession>
<dbReference type="InterPro" id="IPR000515">
    <property type="entry name" value="MetI-like"/>
</dbReference>
<evidence type="ECO:0000256" key="1">
    <source>
        <dbReference type="ARBA" id="ARBA00004651"/>
    </source>
</evidence>
<dbReference type="PANTHER" id="PTHR30193">
    <property type="entry name" value="ABC TRANSPORTER PERMEASE PROTEIN"/>
    <property type="match status" value="1"/>
</dbReference>
<feature type="transmembrane region" description="Helical" evidence="7">
    <location>
        <begin position="173"/>
        <end position="195"/>
    </location>
</feature>
<feature type="transmembrane region" description="Helical" evidence="7">
    <location>
        <begin position="43"/>
        <end position="68"/>
    </location>
</feature>
<dbReference type="EMBL" id="ADAD01000200">
    <property type="protein sequence ID" value="EEY33907.1"/>
    <property type="molecule type" value="Genomic_DNA"/>
</dbReference>
<sequence length="269" mass="30479">MGPLIMSLIMSFFNWPVIGERVFTGFSNYIELFTKDTQFYKSLFITFKFTVIFVPVNIVLSLLLALLISQDLKGMSFFRIIFYLPTVVSSVAISIIWGWILNGEYGILNYFLSILKITGPDWLNSEKYSIFALIIASGWTVGVMMLVFYTALKSIPYELYESAIIDGANNIVIFFKITLPLITPTLLFNLVTAIIGALQNLALVILLTNGGPLNSTYMYGLFVYNNAFKKSRLGYASASAWVMFIFILIITGVIFKSSKKWVYNYNNKE</sequence>
<feature type="transmembrane region" description="Helical" evidence="7">
    <location>
        <begin position="130"/>
        <end position="152"/>
    </location>
</feature>
<dbReference type="InterPro" id="IPR051393">
    <property type="entry name" value="ABC_transporter_permease"/>
</dbReference>
<proteinExistence type="inferred from homology"/>
<dbReference type="eggNOG" id="COG1175">
    <property type="taxonomic scope" value="Bacteria"/>
</dbReference>
<organism evidence="9 10">
    <name type="scientific">Pseudoleptotrichia goodfellowii F0264</name>
    <dbReference type="NCBI Taxonomy" id="596323"/>
    <lineage>
        <taxon>Bacteria</taxon>
        <taxon>Fusobacteriati</taxon>
        <taxon>Fusobacteriota</taxon>
        <taxon>Fusobacteriia</taxon>
        <taxon>Fusobacteriales</taxon>
        <taxon>Leptotrichiaceae</taxon>
        <taxon>Pseudoleptotrichia</taxon>
    </lineage>
</organism>
<dbReference type="InterPro" id="IPR035906">
    <property type="entry name" value="MetI-like_sf"/>
</dbReference>
<feature type="domain" description="ABC transmembrane type-1" evidence="8">
    <location>
        <begin position="43"/>
        <end position="254"/>
    </location>
</feature>
<keyword evidence="4 7" id="KW-0812">Transmembrane</keyword>
<dbReference type="SUPFAM" id="SSF161098">
    <property type="entry name" value="MetI-like"/>
    <property type="match status" value="1"/>
</dbReference>
<evidence type="ECO:0000256" key="6">
    <source>
        <dbReference type="ARBA" id="ARBA00023136"/>
    </source>
</evidence>
<comment type="subcellular location">
    <subcellularLocation>
        <location evidence="1 7">Cell membrane</location>
        <topology evidence="1 7">Multi-pass membrane protein</topology>
    </subcellularLocation>
</comment>
<dbReference type="GO" id="GO:0005886">
    <property type="term" value="C:plasma membrane"/>
    <property type="evidence" value="ECO:0007669"/>
    <property type="project" value="UniProtKB-SubCell"/>
</dbReference>
<dbReference type="Proteomes" id="UP000004226">
    <property type="component" value="Unassembled WGS sequence"/>
</dbReference>
<dbReference type="GO" id="GO:0055085">
    <property type="term" value="P:transmembrane transport"/>
    <property type="evidence" value="ECO:0007669"/>
    <property type="project" value="InterPro"/>
</dbReference>
<name>D0GPR4_9FUSO</name>
<dbReference type="AlphaFoldDB" id="D0GPR4"/>
<reference evidence="9 10" key="1">
    <citation type="submission" date="2009-10" db="EMBL/GenBank/DDBJ databases">
        <authorList>
            <person name="Harkins D.M."/>
            <person name="Madupu R."/>
            <person name="Durkin A.S."/>
            <person name="Torralba M."/>
            <person name="Methe B."/>
            <person name="Sutton G.G."/>
            <person name="Strausberg R.L."/>
            <person name="Nelson K.E."/>
        </authorList>
    </citation>
    <scope>NUCLEOTIDE SEQUENCE [LARGE SCALE GENOMIC DNA]</scope>
    <source>
        <strain evidence="9 10">F0264</strain>
    </source>
</reference>
<evidence type="ECO:0000259" key="8">
    <source>
        <dbReference type="PROSITE" id="PS50928"/>
    </source>
</evidence>
<feature type="transmembrane region" description="Helical" evidence="7">
    <location>
        <begin position="233"/>
        <end position="255"/>
    </location>
</feature>
<feature type="transmembrane region" description="Helical" evidence="7">
    <location>
        <begin position="80"/>
        <end position="100"/>
    </location>
</feature>
<keyword evidence="10" id="KW-1185">Reference proteome</keyword>
<keyword evidence="5 7" id="KW-1133">Transmembrane helix</keyword>
<gene>
    <name evidence="9" type="ORF">HMPREF0554_0087</name>
</gene>
<dbReference type="Pfam" id="PF00528">
    <property type="entry name" value="BPD_transp_1"/>
    <property type="match status" value="1"/>
</dbReference>
<protein>
    <submittedName>
        <fullName evidence="9">ABC transporter, permease protein</fullName>
    </submittedName>
</protein>
<evidence type="ECO:0000256" key="2">
    <source>
        <dbReference type="ARBA" id="ARBA00022448"/>
    </source>
</evidence>
<feature type="transmembrane region" description="Helical" evidence="7">
    <location>
        <begin position="201"/>
        <end position="221"/>
    </location>
</feature>
<keyword evidence="6 7" id="KW-0472">Membrane</keyword>
<dbReference type="PROSITE" id="PS50928">
    <property type="entry name" value="ABC_TM1"/>
    <property type="match status" value="1"/>
</dbReference>
<keyword evidence="3" id="KW-1003">Cell membrane</keyword>
<evidence type="ECO:0000313" key="10">
    <source>
        <dbReference type="Proteomes" id="UP000004226"/>
    </source>
</evidence>